<comment type="similarity">
    <text evidence="3">Belongs to the BBS5 family.</text>
</comment>
<name>A0A7S2RWN4_9STRA</name>
<evidence type="ECO:0000256" key="2">
    <source>
        <dbReference type="ARBA" id="ARBA00004607"/>
    </source>
</evidence>
<dbReference type="Pfam" id="PF07289">
    <property type="entry name" value="BBL5"/>
    <property type="match status" value="1"/>
</dbReference>
<gene>
    <name evidence="11" type="ORF">QSP1433_LOCUS7738</name>
</gene>
<evidence type="ECO:0000256" key="3">
    <source>
        <dbReference type="ARBA" id="ARBA00005822"/>
    </source>
</evidence>
<dbReference type="GO" id="GO:0060170">
    <property type="term" value="C:ciliary membrane"/>
    <property type="evidence" value="ECO:0007669"/>
    <property type="project" value="UniProtKB-SubCell"/>
</dbReference>
<keyword evidence="4" id="KW-1003">Cell membrane</keyword>
<dbReference type="GO" id="GO:0060271">
    <property type="term" value="P:cilium assembly"/>
    <property type="evidence" value="ECO:0007669"/>
    <property type="project" value="TreeGrafter"/>
</dbReference>
<keyword evidence="8" id="KW-0206">Cytoskeleton</keyword>
<dbReference type="PANTHER" id="PTHR21351:SF0">
    <property type="entry name" value="BARDET-BIEDL SYNDROME 5 PROTEIN"/>
    <property type="match status" value="1"/>
</dbReference>
<keyword evidence="6" id="KW-0969">Cilium</keyword>
<dbReference type="PIRSF" id="PIRSF010072">
    <property type="entry name" value="DUF1448"/>
    <property type="match status" value="1"/>
</dbReference>
<dbReference type="InterPro" id="IPR030804">
    <property type="entry name" value="BBS5/fem-3"/>
</dbReference>
<accession>A0A7S2RWN4</accession>
<sequence>MSSLISSAISALGSRTASSEFAGFWQDGAVKFDIGPRQFTPCQGETVIDSINAVEDTKGNNGVRGKLTITNLRLLWASHKNPRINLSIGLNCVCKCKIKAASSKLRGRSQALFVIAMTGEVRFEFIFTSLVNSSPRIYTTVLAVERAYNSSRLYRELKLRGALIKNHKLKTLPGEEIYDKVSGVWNLSSDQGNLGTFFVTNIRIVWFAKLATNFNVSIPYLRVKLLKLRDSKFGKALVVETNAKESGYVLGFRVDPPERLASLFETLQNTLKIYQENPNFGIQVSHEEVPQSLDKVKQPAVAEDLNYEDESELGSSFIASTRGDRSAYVCEEGKDDSESPVPEYNSVLGLAIQPLGDGESVQSLFTA</sequence>
<dbReference type="GO" id="GO:0034451">
    <property type="term" value="C:centriolar satellite"/>
    <property type="evidence" value="ECO:0007669"/>
    <property type="project" value="UniProtKB-SubCell"/>
</dbReference>
<dbReference type="GO" id="GO:0032266">
    <property type="term" value="F:phosphatidylinositol-3-phosphate binding"/>
    <property type="evidence" value="ECO:0007669"/>
    <property type="project" value="TreeGrafter"/>
</dbReference>
<evidence type="ECO:0000256" key="9">
    <source>
        <dbReference type="ARBA" id="ARBA00023273"/>
    </source>
</evidence>
<dbReference type="EMBL" id="HBHK01012279">
    <property type="protein sequence ID" value="CAD9682537.1"/>
    <property type="molecule type" value="Transcribed_RNA"/>
</dbReference>
<evidence type="ECO:0000256" key="1">
    <source>
        <dbReference type="ARBA" id="ARBA00004309"/>
    </source>
</evidence>
<evidence type="ECO:0000256" key="6">
    <source>
        <dbReference type="ARBA" id="ARBA00023069"/>
    </source>
</evidence>
<protein>
    <recommendedName>
        <fullName evidence="10">BBSome complex member BBS5 PH domain-containing protein</fullName>
    </recommendedName>
</protein>
<feature type="domain" description="BBSome complex member BBS5 PH" evidence="10">
    <location>
        <begin position="175"/>
        <end position="229"/>
    </location>
</feature>
<evidence type="ECO:0000256" key="8">
    <source>
        <dbReference type="ARBA" id="ARBA00023212"/>
    </source>
</evidence>
<feature type="domain" description="BBSome complex member BBS5 PH" evidence="10">
    <location>
        <begin position="45"/>
        <end position="99"/>
    </location>
</feature>
<evidence type="ECO:0000313" key="11">
    <source>
        <dbReference type="EMBL" id="CAD9682537.1"/>
    </source>
</evidence>
<dbReference type="SMART" id="SM00683">
    <property type="entry name" value="DM16"/>
    <property type="match status" value="2"/>
</dbReference>
<dbReference type="GO" id="GO:0034464">
    <property type="term" value="C:BBSome"/>
    <property type="evidence" value="ECO:0007669"/>
    <property type="project" value="InterPro"/>
</dbReference>
<evidence type="ECO:0000259" key="10">
    <source>
        <dbReference type="SMART" id="SM00683"/>
    </source>
</evidence>
<comment type="subcellular location">
    <subcellularLocation>
        <location evidence="1">Cell projection</location>
        <location evidence="1">Cilium membrane</location>
    </subcellularLocation>
    <subcellularLocation>
        <location evidence="2">Cytoplasm</location>
        <location evidence="2">Cytoskeleton</location>
        <location evidence="2">Microtubule organizing center</location>
        <location evidence="2">Centrosome</location>
        <location evidence="2">Centriolar satellite</location>
    </subcellularLocation>
</comment>
<keyword evidence="7" id="KW-0472">Membrane</keyword>
<dbReference type="GO" id="GO:0036064">
    <property type="term" value="C:ciliary basal body"/>
    <property type="evidence" value="ECO:0007669"/>
    <property type="project" value="TreeGrafter"/>
</dbReference>
<dbReference type="PANTHER" id="PTHR21351">
    <property type="entry name" value="BARDET-BIEDL SYNDROME PROTEIN 5"/>
    <property type="match status" value="1"/>
</dbReference>
<organism evidence="11">
    <name type="scientific">Mucochytrium quahogii</name>
    <dbReference type="NCBI Taxonomy" id="96639"/>
    <lineage>
        <taxon>Eukaryota</taxon>
        <taxon>Sar</taxon>
        <taxon>Stramenopiles</taxon>
        <taxon>Bigyra</taxon>
        <taxon>Labyrinthulomycetes</taxon>
        <taxon>Thraustochytrida</taxon>
        <taxon>Thraustochytriidae</taxon>
        <taxon>Mucochytrium</taxon>
    </lineage>
</organism>
<proteinExistence type="inferred from homology"/>
<dbReference type="InterPro" id="IPR014003">
    <property type="entry name" value="BBS5_PH"/>
</dbReference>
<keyword evidence="9" id="KW-0966">Cell projection</keyword>
<reference evidence="11" key="1">
    <citation type="submission" date="2021-01" db="EMBL/GenBank/DDBJ databases">
        <authorList>
            <person name="Corre E."/>
            <person name="Pelletier E."/>
            <person name="Niang G."/>
            <person name="Scheremetjew M."/>
            <person name="Finn R."/>
            <person name="Kale V."/>
            <person name="Holt S."/>
            <person name="Cochrane G."/>
            <person name="Meng A."/>
            <person name="Brown T."/>
            <person name="Cohen L."/>
        </authorList>
    </citation>
    <scope>NUCLEOTIDE SEQUENCE</scope>
    <source>
        <strain evidence="11">NY070348D</strain>
    </source>
</reference>
<dbReference type="InterPro" id="IPR006606">
    <property type="entry name" value="BBL5"/>
</dbReference>
<evidence type="ECO:0000256" key="4">
    <source>
        <dbReference type="ARBA" id="ARBA00022475"/>
    </source>
</evidence>
<evidence type="ECO:0000256" key="7">
    <source>
        <dbReference type="ARBA" id="ARBA00023136"/>
    </source>
</evidence>
<evidence type="ECO:0000256" key="5">
    <source>
        <dbReference type="ARBA" id="ARBA00022490"/>
    </source>
</evidence>
<dbReference type="AlphaFoldDB" id="A0A7S2RWN4"/>
<keyword evidence="5" id="KW-0963">Cytoplasm</keyword>